<dbReference type="Proteomes" id="UP001378592">
    <property type="component" value="Unassembled WGS sequence"/>
</dbReference>
<reference evidence="9 10" key="1">
    <citation type="submission" date="2024-03" db="EMBL/GenBank/DDBJ databases">
        <title>The genome assembly and annotation of the cricket Gryllus longicercus Weissman &amp; Gray.</title>
        <authorList>
            <person name="Szrajer S."/>
            <person name="Gray D."/>
            <person name="Ylla G."/>
        </authorList>
    </citation>
    <scope>NUCLEOTIDE SEQUENCE [LARGE SCALE GENOMIC DNA]</scope>
    <source>
        <strain evidence="9">DAG 2021-001</strain>
        <tissue evidence="9">Whole body minus gut</tissue>
    </source>
</reference>
<evidence type="ECO:0000256" key="4">
    <source>
        <dbReference type="ARBA" id="ARBA00022927"/>
    </source>
</evidence>
<keyword evidence="6" id="KW-0906">Nuclear pore complex</keyword>
<dbReference type="GO" id="GO:0005643">
    <property type="term" value="C:nuclear pore"/>
    <property type="evidence" value="ECO:0007669"/>
    <property type="project" value="UniProtKB-SubCell"/>
</dbReference>
<evidence type="ECO:0000256" key="7">
    <source>
        <dbReference type="ARBA" id="ARBA00023242"/>
    </source>
</evidence>
<dbReference type="GO" id="GO:0006606">
    <property type="term" value="P:protein import into nucleus"/>
    <property type="evidence" value="ECO:0007669"/>
    <property type="project" value="TreeGrafter"/>
</dbReference>
<dbReference type="AlphaFoldDB" id="A0AAN9W9S2"/>
<dbReference type="PANTHER" id="PTHR13257:SF0">
    <property type="entry name" value="NUCLEAR PORE COMPLEX PROTEIN NUP88"/>
    <property type="match status" value="1"/>
</dbReference>
<dbReference type="GO" id="GO:0006406">
    <property type="term" value="P:mRNA export from nucleus"/>
    <property type="evidence" value="ECO:0007669"/>
    <property type="project" value="TreeGrafter"/>
</dbReference>
<evidence type="ECO:0000256" key="6">
    <source>
        <dbReference type="ARBA" id="ARBA00023132"/>
    </source>
</evidence>
<keyword evidence="4" id="KW-0653">Protein transport</keyword>
<dbReference type="GO" id="GO:0000055">
    <property type="term" value="P:ribosomal large subunit export from nucleus"/>
    <property type="evidence" value="ECO:0007669"/>
    <property type="project" value="InterPro"/>
</dbReference>
<proteinExistence type="predicted"/>
<dbReference type="Pfam" id="PF10168">
    <property type="entry name" value="Nup88"/>
    <property type="match status" value="1"/>
</dbReference>
<accession>A0AAN9W9S2</accession>
<keyword evidence="5" id="KW-0811">Translocation</keyword>
<dbReference type="EMBL" id="JAZDUA010000016">
    <property type="protein sequence ID" value="KAK7873137.1"/>
    <property type="molecule type" value="Genomic_DNA"/>
</dbReference>
<evidence type="ECO:0000313" key="9">
    <source>
        <dbReference type="EMBL" id="KAK7873137.1"/>
    </source>
</evidence>
<name>A0AAN9W9S2_9ORTH</name>
<evidence type="ECO:0000256" key="3">
    <source>
        <dbReference type="ARBA" id="ARBA00022816"/>
    </source>
</evidence>
<keyword evidence="10" id="KW-1185">Reference proteome</keyword>
<keyword evidence="3" id="KW-0509">mRNA transport</keyword>
<dbReference type="InterPro" id="IPR019321">
    <property type="entry name" value="Nucleoporin_Nup88"/>
</dbReference>
<organism evidence="9 10">
    <name type="scientific">Gryllus longicercus</name>
    <dbReference type="NCBI Taxonomy" id="2509291"/>
    <lineage>
        <taxon>Eukaryota</taxon>
        <taxon>Metazoa</taxon>
        <taxon>Ecdysozoa</taxon>
        <taxon>Arthropoda</taxon>
        <taxon>Hexapoda</taxon>
        <taxon>Insecta</taxon>
        <taxon>Pterygota</taxon>
        <taxon>Neoptera</taxon>
        <taxon>Polyneoptera</taxon>
        <taxon>Orthoptera</taxon>
        <taxon>Ensifera</taxon>
        <taxon>Gryllidea</taxon>
        <taxon>Grylloidea</taxon>
        <taxon>Gryllidae</taxon>
        <taxon>Gryllinae</taxon>
        <taxon>Gryllus</taxon>
    </lineage>
</organism>
<dbReference type="GO" id="GO:0000056">
    <property type="term" value="P:ribosomal small subunit export from nucleus"/>
    <property type="evidence" value="ECO:0007669"/>
    <property type="project" value="InterPro"/>
</dbReference>
<comment type="subcellular location">
    <subcellularLocation>
        <location evidence="1">Nucleus</location>
        <location evidence="1">Nuclear pore complex</location>
    </subcellularLocation>
</comment>
<protein>
    <recommendedName>
        <fullName evidence="11">Nuclear pore complex protein Nup88</fullName>
    </recommendedName>
</protein>
<evidence type="ECO:0008006" key="11">
    <source>
        <dbReference type="Google" id="ProtNLM"/>
    </source>
</evidence>
<feature type="coiled-coil region" evidence="8">
    <location>
        <begin position="560"/>
        <end position="661"/>
    </location>
</feature>
<evidence type="ECO:0000256" key="1">
    <source>
        <dbReference type="ARBA" id="ARBA00004567"/>
    </source>
</evidence>
<dbReference type="InterPro" id="IPR037700">
    <property type="entry name" value="NUP88/NUP82"/>
</dbReference>
<evidence type="ECO:0000256" key="8">
    <source>
        <dbReference type="SAM" id="Coils"/>
    </source>
</evidence>
<keyword evidence="2" id="KW-0813">Transport</keyword>
<dbReference type="PANTHER" id="PTHR13257">
    <property type="entry name" value="NUCLEOPORIN NUP84-RELATED"/>
    <property type="match status" value="1"/>
</dbReference>
<evidence type="ECO:0000256" key="5">
    <source>
        <dbReference type="ARBA" id="ARBA00023010"/>
    </source>
</evidence>
<comment type="caution">
    <text evidence="9">The sequence shown here is derived from an EMBL/GenBank/DDBJ whole genome shotgun (WGS) entry which is preliminary data.</text>
</comment>
<sequence>MKTNMGVGTDNLGLTNHRIFEILRDGLGSINTKTQNIIDCKGDVLYLWNPVEQNVLILNIKNVKEQNAGGTKYQTLLPSDPPSFAVEALRVNETGTQLALSGPRGAAVLELPRRWGPAGAFFGGKDVVPCRCRTLDERFFVCNPYVGVMRTRWHPGSETDSTLVVLTSENTLRVYETLGGAVSLQRVWALGPTPHGSLSSAPRVPFLVGLGDTAVDFDFTPAELVPLTPQEERAEGSIAGSNSTAIQWPMLVLHGNGDVSKVVGSLKDDSACVVQGPLSMYPPAEDNYGADACSLLVLATVPPVVVIASCDGTLYHCALLPAGDDERGRKSWSQFDSRFSSQSPTVALYVLECVELELGLTLDDEVNSLTCPIHLHRHPVTNDRYLCSHDAGVHSVALPLIPYLEHFVNTDDAFTLLETPSTSLASVAEYVVCTRTSTTETPAPVLGLAFSQNPTVVVVMLLGSGEVLSLPLPTVILPELSSGSNQYQPPPGIEFTSPLKQILKEPFDTRIKNVLKRNSTQPILKLSSGGNPTPRETLELVARTTKTFREEYLLKHKQVREEIERRVRILKALKEHQVREVQALEAEKATLQQTAEKLAEKYEDAKDKQEELSKRAEQVLRIMVQKQPVVSTAEKKLAKDLEEIKERLEQFKKGLAQVQAKQNYHKEQVNEWQAQQRKRDVYLNQTRASTIRSTLVKVTEEIAELVRCVHSVKEDLKM</sequence>
<keyword evidence="8" id="KW-0175">Coiled coil</keyword>
<evidence type="ECO:0000256" key="2">
    <source>
        <dbReference type="ARBA" id="ARBA00022448"/>
    </source>
</evidence>
<evidence type="ECO:0000313" key="10">
    <source>
        <dbReference type="Proteomes" id="UP001378592"/>
    </source>
</evidence>
<keyword evidence="7" id="KW-0539">Nucleus</keyword>
<dbReference type="GO" id="GO:0017056">
    <property type="term" value="F:structural constituent of nuclear pore"/>
    <property type="evidence" value="ECO:0007669"/>
    <property type="project" value="InterPro"/>
</dbReference>
<gene>
    <name evidence="9" type="ORF">R5R35_006360</name>
</gene>